<reference evidence="8 9" key="1">
    <citation type="submission" date="2018-06" db="EMBL/GenBank/DDBJ databases">
        <title>Genomic Encyclopedia of Type Strains, Phase IV (KMG-IV): sequencing the most valuable type-strain genomes for metagenomic binning, comparative biology and taxonomic classification.</title>
        <authorList>
            <person name="Goeker M."/>
        </authorList>
    </citation>
    <scope>NUCLEOTIDE SEQUENCE [LARGE SCALE GENOMIC DNA]</scope>
    <source>
        <strain evidence="8 9">DSM 25532</strain>
    </source>
</reference>
<proteinExistence type="predicted"/>
<accession>A0A366HNG1</accession>
<keyword evidence="4" id="KW-0564">Palmitate</keyword>
<dbReference type="InterPro" id="IPR010305">
    <property type="entry name" value="YgdI/YgdR-like"/>
</dbReference>
<keyword evidence="6" id="KW-0812">Transmembrane</keyword>
<organism evidence="8 9">
    <name type="scientific">Roseimicrobium gellanilyticum</name>
    <dbReference type="NCBI Taxonomy" id="748857"/>
    <lineage>
        <taxon>Bacteria</taxon>
        <taxon>Pseudomonadati</taxon>
        <taxon>Verrucomicrobiota</taxon>
        <taxon>Verrucomicrobiia</taxon>
        <taxon>Verrucomicrobiales</taxon>
        <taxon>Verrucomicrobiaceae</taxon>
        <taxon>Roseimicrobium</taxon>
    </lineage>
</organism>
<dbReference type="Proteomes" id="UP000253426">
    <property type="component" value="Unassembled WGS sequence"/>
</dbReference>
<keyword evidence="1" id="KW-1003">Cell membrane</keyword>
<keyword evidence="9" id="KW-1185">Reference proteome</keyword>
<sequence>MTLSVVAGAREQFYGSDSGNDPMIIRLCLALTALAMLACAGCSSSHYKITLRDGREFMTASKPEYNSKTGYYKFRALNDKDALIRSDEILMMNEL</sequence>
<name>A0A366HNG1_9BACT</name>
<dbReference type="EMBL" id="QNRR01000005">
    <property type="protein sequence ID" value="RBP43906.1"/>
    <property type="molecule type" value="Genomic_DNA"/>
</dbReference>
<keyword evidence="2" id="KW-0732">Signal</keyword>
<evidence type="ECO:0000313" key="8">
    <source>
        <dbReference type="EMBL" id="RBP43906.1"/>
    </source>
</evidence>
<evidence type="ECO:0000256" key="5">
    <source>
        <dbReference type="ARBA" id="ARBA00023288"/>
    </source>
</evidence>
<evidence type="ECO:0000256" key="1">
    <source>
        <dbReference type="ARBA" id="ARBA00022475"/>
    </source>
</evidence>
<evidence type="ECO:0000313" key="9">
    <source>
        <dbReference type="Proteomes" id="UP000253426"/>
    </source>
</evidence>
<dbReference type="InterPro" id="IPR047807">
    <property type="entry name" value="YgdI/YgdR-like_SH3-like"/>
</dbReference>
<dbReference type="AlphaFoldDB" id="A0A366HNG1"/>
<evidence type="ECO:0000256" key="3">
    <source>
        <dbReference type="ARBA" id="ARBA00023136"/>
    </source>
</evidence>
<dbReference type="PANTHER" id="PTHR37011:SF1">
    <property type="entry name" value="POT FAMILY PEPTIDE TRANSPORT PROTEIN"/>
    <property type="match status" value="1"/>
</dbReference>
<gene>
    <name evidence="8" type="ORF">DES53_105305</name>
</gene>
<dbReference type="InterPro" id="IPR010920">
    <property type="entry name" value="LSM_dom_sf"/>
</dbReference>
<dbReference type="Gene3D" id="2.30.30.100">
    <property type="match status" value="1"/>
</dbReference>
<evidence type="ECO:0000256" key="4">
    <source>
        <dbReference type="ARBA" id="ARBA00023139"/>
    </source>
</evidence>
<dbReference type="Pfam" id="PF06004">
    <property type="entry name" value="DUF903"/>
    <property type="match status" value="1"/>
</dbReference>
<keyword evidence="3 6" id="KW-0472">Membrane</keyword>
<dbReference type="NCBIfam" id="NF033216">
    <property type="entry name" value="lipo_YgdI_YgdR"/>
    <property type="match status" value="1"/>
</dbReference>
<feature type="transmembrane region" description="Helical" evidence="6">
    <location>
        <begin position="23"/>
        <end position="42"/>
    </location>
</feature>
<feature type="domain" description="Lipoprotein YgdI/YgdR-like SH3-like" evidence="7">
    <location>
        <begin position="47"/>
        <end position="93"/>
    </location>
</feature>
<keyword evidence="6" id="KW-1133">Transmembrane helix</keyword>
<protein>
    <submittedName>
        <fullName evidence="8">Uncharacterized protein DUF903</fullName>
    </submittedName>
</protein>
<evidence type="ECO:0000256" key="6">
    <source>
        <dbReference type="SAM" id="Phobius"/>
    </source>
</evidence>
<evidence type="ECO:0000259" key="7">
    <source>
        <dbReference type="Pfam" id="PF06004"/>
    </source>
</evidence>
<keyword evidence="5" id="KW-0449">Lipoprotein</keyword>
<dbReference type="PANTHER" id="PTHR37011">
    <property type="entry name" value="POT FAMILY PEPTIDE TRANSPORT PROTEIN-RELATED"/>
    <property type="match status" value="1"/>
</dbReference>
<evidence type="ECO:0000256" key="2">
    <source>
        <dbReference type="ARBA" id="ARBA00022729"/>
    </source>
</evidence>
<dbReference type="SUPFAM" id="SSF50182">
    <property type="entry name" value="Sm-like ribonucleoproteins"/>
    <property type="match status" value="1"/>
</dbReference>
<comment type="caution">
    <text evidence="8">The sequence shown here is derived from an EMBL/GenBank/DDBJ whole genome shotgun (WGS) entry which is preliminary data.</text>
</comment>